<protein>
    <submittedName>
        <fullName evidence="2">Uncharacterized protein</fullName>
    </submittedName>
</protein>
<accession>A0A0K9PEV1</accession>
<name>A0A0K9PEV1_ZOSMR</name>
<keyword evidence="1" id="KW-0472">Membrane</keyword>
<sequence>VADTSYARVLTHTFFPTSTMSEASPVPYTPSMSCPMSGVSTPPMESFFSPLSLLPSPPSSMLVPAFMSSALSAGRLCQSPTFMRELGSTNPEWNLAHSYPFQSLAFGAFCQALNAPSILYLLFFLIHFLFYSQNVTPFHAMYVVACETTSRLQALENEKFSLANQVFHLSLVNEQLLSELRTS</sequence>
<dbReference type="Proteomes" id="UP000036987">
    <property type="component" value="Unassembled WGS sequence"/>
</dbReference>
<dbReference type="AlphaFoldDB" id="A0A0K9PEV1"/>
<gene>
    <name evidence="2" type="ORF">ZOSMA_267G00400</name>
</gene>
<evidence type="ECO:0000256" key="1">
    <source>
        <dbReference type="SAM" id="Phobius"/>
    </source>
</evidence>
<evidence type="ECO:0000313" key="3">
    <source>
        <dbReference type="Proteomes" id="UP000036987"/>
    </source>
</evidence>
<keyword evidence="3" id="KW-1185">Reference proteome</keyword>
<feature type="transmembrane region" description="Helical" evidence="1">
    <location>
        <begin position="104"/>
        <end position="131"/>
    </location>
</feature>
<organism evidence="2 3">
    <name type="scientific">Zostera marina</name>
    <name type="common">Eelgrass</name>
    <dbReference type="NCBI Taxonomy" id="29655"/>
    <lineage>
        <taxon>Eukaryota</taxon>
        <taxon>Viridiplantae</taxon>
        <taxon>Streptophyta</taxon>
        <taxon>Embryophyta</taxon>
        <taxon>Tracheophyta</taxon>
        <taxon>Spermatophyta</taxon>
        <taxon>Magnoliopsida</taxon>
        <taxon>Liliopsida</taxon>
        <taxon>Zosteraceae</taxon>
        <taxon>Zostera</taxon>
    </lineage>
</organism>
<proteinExistence type="predicted"/>
<keyword evidence="1" id="KW-1133">Transmembrane helix</keyword>
<reference evidence="3" key="1">
    <citation type="journal article" date="2016" name="Nature">
        <title>The genome of the seagrass Zostera marina reveals angiosperm adaptation to the sea.</title>
        <authorList>
            <person name="Olsen J.L."/>
            <person name="Rouze P."/>
            <person name="Verhelst B."/>
            <person name="Lin Y.-C."/>
            <person name="Bayer T."/>
            <person name="Collen J."/>
            <person name="Dattolo E."/>
            <person name="De Paoli E."/>
            <person name="Dittami S."/>
            <person name="Maumus F."/>
            <person name="Michel G."/>
            <person name="Kersting A."/>
            <person name="Lauritano C."/>
            <person name="Lohaus R."/>
            <person name="Toepel M."/>
            <person name="Tonon T."/>
            <person name="Vanneste K."/>
            <person name="Amirebrahimi M."/>
            <person name="Brakel J."/>
            <person name="Bostroem C."/>
            <person name="Chovatia M."/>
            <person name="Grimwood J."/>
            <person name="Jenkins J.W."/>
            <person name="Jueterbock A."/>
            <person name="Mraz A."/>
            <person name="Stam W.T."/>
            <person name="Tice H."/>
            <person name="Bornberg-Bauer E."/>
            <person name="Green P.J."/>
            <person name="Pearson G.A."/>
            <person name="Procaccini G."/>
            <person name="Duarte C.M."/>
            <person name="Schmutz J."/>
            <person name="Reusch T.B.H."/>
            <person name="Van de Peer Y."/>
        </authorList>
    </citation>
    <scope>NUCLEOTIDE SEQUENCE [LARGE SCALE GENOMIC DNA]</scope>
    <source>
        <strain evidence="3">cv. Finnish</strain>
    </source>
</reference>
<evidence type="ECO:0000313" key="2">
    <source>
        <dbReference type="EMBL" id="KMZ67486.1"/>
    </source>
</evidence>
<comment type="caution">
    <text evidence="2">The sequence shown here is derived from an EMBL/GenBank/DDBJ whole genome shotgun (WGS) entry which is preliminary data.</text>
</comment>
<keyword evidence="1" id="KW-0812">Transmembrane</keyword>
<dbReference type="EMBL" id="LFYR01000909">
    <property type="protein sequence ID" value="KMZ67486.1"/>
    <property type="molecule type" value="Genomic_DNA"/>
</dbReference>
<feature type="non-terminal residue" evidence="2">
    <location>
        <position position="1"/>
    </location>
</feature>